<sequence length="63" mass="6722">MNLSDAFQVVESLSANDANHKIQSGWTLLAVVTTSHPNGELHPCYVLGKAKHAETTSSAQQST</sequence>
<evidence type="ECO:0000313" key="1">
    <source>
        <dbReference type="EMBL" id="KFE52291.1"/>
    </source>
</evidence>
<protein>
    <submittedName>
        <fullName evidence="1">Uncharacterized protein</fullName>
    </submittedName>
</protein>
<dbReference type="EMBL" id="JPQT01000098">
    <property type="protein sequence ID" value="KFE52291.1"/>
    <property type="molecule type" value="Genomic_DNA"/>
</dbReference>
<organism evidence="1 2">
    <name type="scientific">Pseudomonas syringae</name>
    <dbReference type="NCBI Taxonomy" id="317"/>
    <lineage>
        <taxon>Bacteria</taxon>
        <taxon>Pseudomonadati</taxon>
        <taxon>Pseudomonadota</taxon>
        <taxon>Gammaproteobacteria</taxon>
        <taxon>Pseudomonadales</taxon>
        <taxon>Pseudomonadaceae</taxon>
        <taxon>Pseudomonas</taxon>
    </lineage>
</organism>
<dbReference type="AlphaFoldDB" id="A0A085VA28"/>
<reference evidence="1 2" key="1">
    <citation type="submission" date="2014-07" db="EMBL/GenBank/DDBJ databases">
        <title>Draft Genome Sequences of Environmental Pseudomonas syringae strains.</title>
        <authorList>
            <person name="Baltrus D.A."/>
            <person name="Berge O."/>
            <person name="Morris C."/>
        </authorList>
    </citation>
    <scope>NUCLEOTIDE SEQUENCE [LARGE SCALE GENOMIC DNA]</scope>
    <source>
        <strain evidence="1 2">CEB003</strain>
    </source>
</reference>
<comment type="caution">
    <text evidence="1">The sequence shown here is derived from an EMBL/GenBank/DDBJ whole genome shotgun (WGS) entry which is preliminary data.</text>
</comment>
<dbReference type="RefSeq" id="WP_020292500.1">
    <property type="nucleotide sequence ID" value="NZ_JPQT01000098.1"/>
</dbReference>
<dbReference type="Proteomes" id="UP000028643">
    <property type="component" value="Unassembled WGS sequence"/>
</dbReference>
<evidence type="ECO:0000313" key="2">
    <source>
        <dbReference type="Proteomes" id="UP000028643"/>
    </source>
</evidence>
<gene>
    <name evidence="1" type="ORF">IV02_09920</name>
</gene>
<accession>A0A085VA28</accession>
<dbReference type="PATRIC" id="fig|317.174.peg.2032"/>
<proteinExistence type="predicted"/>
<name>A0A085VA28_PSESX</name>